<dbReference type="Proteomes" id="UP000031036">
    <property type="component" value="Unassembled WGS sequence"/>
</dbReference>
<name>A0A0B2VFY5_TOXCA</name>
<accession>A0A0B2VFY5</accession>
<organism evidence="2 3">
    <name type="scientific">Toxocara canis</name>
    <name type="common">Canine roundworm</name>
    <dbReference type="NCBI Taxonomy" id="6265"/>
    <lineage>
        <taxon>Eukaryota</taxon>
        <taxon>Metazoa</taxon>
        <taxon>Ecdysozoa</taxon>
        <taxon>Nematoda</taxon>
        <taxon>Chromadorea</taxon>
        <taxon>Rhabditida</taxon>
        <taxon>Spirurina</taxon>
        <taxon>Ascaridomorpha</taxon>
        <taxon>Ascaridoidea</taxon>
        <taxon>Toxocaridae</taxon>
        <taxon>Toxocara</taxon>
    </lineage>
</organism>
<dbReference type="AlphaFoldDB" id="A0A0B2VFY5"/>
<sequence length="128" mass="13710">MKITAVILIFLAAAHGTANALKCYQGITPTYNKTLPVLLTCPPNYWSCAKVTDSININRQCNLQNCTTANLAYSTMSICTNTTFSENCCCYGDGCNAAVSLLSNIPLIFGVLGFYGWILGSDLFGATT</sequence>
<gene>
    <name evidence="2" type="ORF">Tcan_09557</name>
</gene>
<dbReference type="OrthoDB" id="5842553at2759"/>
<protein>
    <submittedName>
        <fullName evidence="2">Uncharacterized protein</fullName>
    </submittedName>
</protein>
<feature type="chain" id="PRO_5002077215" evidence="1">
    <location>
        <begin position="21"/>
        <end position="128"/>
    </location>
</feature>
<evidence type="ECO:0000313" key="3">
    <source>
        <dbReference type="Proteomes" id="UP000031036"/>
    </source>
</evidence>
<keyword evidence="3" id="KW-1185">Reference proteome</keyword>
<reference evidence="2 3" key="1">
    <citation type="submission" date="2014-11" db="EMBL/GenBank/DDBJ databases">
        <title>Genetic blueprint of the zoonotic pathogen Toxocara canis.</title>
        <authorList>
            <person name="Zhu X.-Q."/>
            <person name="Korhonen P.K."/>
            <person name="Cai H."/>
            <person name="Young N.D."/>
            <person name="Nejsum P."/>
            <person name="von Samson-Himmelstjerna G."/>
            <person name="Boag P.R."/>
            <person name="Tan P."/>
            <person name="Li Q."/>
            <person name="Min J."/>
            <person name="Yang Y."/>
            <person name="Wang X."/>
            <person name="Fang X."/>
            <person name="Hall R.S."/>
            <person name="Hofmann A."/>
            <person name="Sternberg P.W."/>
            <person name="Jex A.R."/>
            <person name="Gasser R.B."/>
        </authorList>
    </citation>
    <scope>NUCLEOTIDE SEQUENCE [LARGE SCALE GENOMIC DNA]</scope>
    <source>
        <strain evidence="2">PN_DK_2014</strain>
    </source>
</reference>
<evidence type="ECO:0000313" key="2">
    <source>
        <dbReference type="EMBL" id="KHN80473.1"/>
    </source>
</evidence>
<dbReference type="InterPro" id="IPR045860">
    <property type="entry name" value="Snake_toxin-like_sf"/>
</dbReference>
<comment type="caution">
    <text evidence="2">The sequence shown here is derived from an EMBL/GenBank/DDBJ whole genome shotgun (WGS) entry which is preliminary data.</text>
</comment>
<dbReference type="EMBL" id="JPKZ01001740">
    <property type="protein sequence ID" value="KHN80473.1"/>
    <property type="molecule type" value="Genomic_DNA"/>
</dbReference>
<proteinExistence type="predicted"/>
<evidence type="ECO:0000256" key="1">
    <source>
        <dbReference type="SAM" id="SignalP"/>
    </source>
</evidence>
<feature type="signal peptide" evidence="1">
    <location>
        <begin position="1"/>
        <end position="20"/>
    </location>
</feature>
<keyword evidence="1" id="KW-0732">Signal</keyword>
<dbReference type="SUPFAM" id="SSF57302">
    <property type="entry name" value="Snake toxin-like"/>
    <property type="match status" value="1"/>
</dbReference>